<feature type="region of interest" description="Disordered" evidence="17">
    <location>
        <begin position="1"/>
        <end position="74"/>
    </location>
</feature>
<evidence type="ECO:0000256" key="15">
    <source>
        <dbReference type="ARBA" id="ARBA00023766"/>
    </source>
</evidence>
<dbReference type="GO" id="GO:0005525">
    <property type="term" value="F:GTP binding"/>
    <property type="evidence" value="ECO:0007669"/>
    <property type="project" value="UniProtKB-KW"/>
</dbReference>
<dbReference type="NCBIfam" id="TIGR00993">
    <property type="entry name" value="3a0901s04IAP86"/>
    <property type="match status" value="1"/>
</dbReference>
<dbReference type="GO" id="GO:0015031">
    <property type="term" value="P:protein transport"/>
    <property type="evidence" value="ECO:0007669"/>
    <property type="project" value="UniProtKB-KW"/>
</dbReference>
<feature type="domain" description="AIG1-type G" evidence="18">
    <location>
        <begin position="794"/>
        <end position="1035"/>
    </location>
</feature>
<dbReference type="InterPro" id="IPR024283">
    <property type="entry name" value="TOC159_MAD"/>
</dbReference>
<evidence type="ECO:0000256" key="5">
    <source>
        <dbReference type="ARBA" id="ARBA00022692"/>
    </source>
</evidence>
<feature type="compositionally biased region" description="Acidic residues" evidence="17">
    <location>
        <begin position="628"/>
        <end position="639"/>
    </location>
</feature>
<gene>
    <name evidence="19" type="ORF">F0562_021393</name>
</gene>
<keyword evidence="8" id="KW-0378">Hydrolase</keyword>
<evidence type="ECO:0000256" key="13">
    <source>
        <dbReference type="ARBA" id="ARBA00023134"/>
    </source>
</evidence>
<keyword evidence="11" id="KW-0653">Protein transport</keyword>
<dbReference type="GO" id="GO:0003924">
    <property type="term" value="F:GTPase activity"/>
    <property type="evidence" value="ECO:0007669"/>
    <property type="project" value="InterPro"/>
</dbReference>
<feature type="compositionally biased region" description="Polar residues" evidence="17">
    <location>
        <begin position="661"/>
        <end position="673"/>
    </location>
</feature>
<dbReference type="InterPro" id="IPR006703">
    <property type="entry name" value="G_AIG1"/>
</dbReference>
<dbReference type="InterPro" id="IPR027417">
    <property type="entry name" value="P-loop_NTPase"/>
</dbReference>
<evidence type="ECO:0000256" key="14">
    <source>
        <dbReference type="ARBA" id="ARBA00023136"/>
    </source>
</evidence>
<proteinExistence type="inferred from homology"/>
<dbReference type="EMBL" id="CM018034">
    <property type="protein sequence ID" value="KAA8543112.1"/>
    <property type="molecule type" value="Genomic_DNA"/>
</dbReference>
<keyword evidence="4" id="KW-0934">Plastid</keyword>
<dbReference type="InterPro" id="IPR005690">
    <property type="entry name" value="Toc86_159"/>
</dbReference>
<evidence type="ECO:0000256" key="16">
    <source>
        <dbReference type="ARBA" id="ARBA00023775"/>
    </source>
</evidence>
<keyword evidence="2" id="KW-0813">Transport</keyword>
<evidence type="ECO:0000259" key="18">
    <source>
        <dbReference type="PROSITE" id="PS51720"/>
    </source>
</evidence>
<dbReference type="GO" id="GO:0046872">
    <property type="term" value="F:metal ion binding"/>
    <property type="evidence" value="ECO:0007669"/>
    <property type="project" value="UniProtKB-KW"/>
</dbReference>
<keyword evidence="13" id="KW-0342">GTP-binding</keyword>
<keyword evidence="12" id="KW-1133">Transmembrane helix</keyword>
<evidence type="ECO:0000256" key="1">
    <source>
        <dbReference type="ARBA" id="ARBA00001946"/>
    </source>
</evidence>
<name>A0A5J5BN03_9ASTE</name>
<accession>A0A5J5BN03</accession>
<dbReference type="AlphaFoldDB" id="A0A5J5BN03"/>
<evidence type="ECO:0000256" key="8">
    <source>
        <dbReference type="ARBA" id="ARBA00022801"/>
    </source>
</evidence>
<dbReference type="OrthoDB" id="8954335at2759"/>
<dbReference type="FunFam" id="3.40.50.300:FF:000413">
    <property type="entry name" value="Translocase of chloroplast 120, chloroplastic"/>
    <property type="match status" value="1"/>
</dbReference>
<evidence type="ECO:0000256" key="17">
    <source>
        <dbReference type="SAM" id="MobiDB-lite"/>
    </source>
</evidence>
<evidence type="ECO:0000256" key="9">
    <source>
        <dbReference type="ARBA" id="ARBA00022805"/>
    </source>
</evidence>
<evidence type="ECO:0000256" key="7">
    <source>
        <dbReference type="ARBA" id="ARBA00022741"/>
    </source>
</evidence>
<keyword evidence="14" id="KW-0472">Membrane</keyword>
<dbReference type="PANTHER" id="PTHR10903:SF120">
    <property type="entry name" value="TRANSLOCASE OF CHLOROPLAST 159, CHLOROPLASTIC"/>
    <property type="match status" value="1"/>
</dbReference>
<dbReference type="GO" id="GO:0045036">
    <property type="term" value="P:protein targeting to chloroplast"/>
    <property type="evidence" value="ECO:0007669"/>
    <property type="project" value="InterPro"/>
</dbReference>
<evidence type="ECO:0000256" key="11">
    <source>
        <dbReference type="ARBA" id="ARBA00022927"/>
    </source>
</evidence>
<keyword evidence="6" id="KW-0479">Metal-binding</keyword>
<feature type="region of interest" description="Disordered" evidence="17">
    <location>
        <begin position="688"/>
        <end position="724"/>
    </location>
</feature>
<feature type="compositionally biased region" description="Low complexity" evidence="17">
    <location>
        <begin position="8"/>
        <end position="28"/>
    </location>
</feature>
<keyword evidence="7" id="KW-0547">Nucleotide-binding</keyword>
<dbReference type="Proteomes" id="UP000325577">
    <property type="component" value="Linkage Group LG11"/>
</dbReference>
<dbReference type="Gene3D" id="3.40.50.300">
    <property type="entry name" value="P-loop containing nucleotide triphosphate hydrolases"/>
    <property type="match status" value="1"/>
</dbReference>
<dbReference type="PANTHER" id="PTHR10903">
    <property type="entry name" value="GTPASE, IMAP FAMILY MEMBER-RELATED"/>
    <property type="match status" value="1"/>
</dbReference>
<comment type="cofactor">
    <cofactor evidence="1">
        <name>Mg(2+)</name>
        <dbReference type="ChEBI" id="CHEBI:18420"/>
    </cofactor>
</comment>
<keyword evidence="3" id="KW-0150">Chloroplast</keyword>
<evidence type="ECO:0000256" key="2">
    <source>
        <dbReference type="ARBA" id="ARBA00022448"/>
    </source>
</evidence>
<feature type="region of interest" description="Disordered" evidence="17">
    <location>
        <begin position="605"/>
        <end position="639"/>
    </location>
</feature>
<comment type="similarity">
    <text evidence="16">Belongs to the TRAFAC class TrmE-Era-EngA-EngB-Septin-like GTPase superfamily. AIG1/Toc34/Toc159-like paraseptin GTPase family. TOC159 subfamily.</text>
</comment>
<sequence>MDSKEATSSHLTNSSSGSSIKTSSSFDSEIPTVVKTNGWNIDTKNSINSSRSSDDGGFVSGEEEFEPERPLVADLDEETLEKGTEGENTSDPFVGSPDFVTPKAAIPIAMLLADDDVGKGPEVKVLGGGEVDEDGVVLGEEPSVVEGVGFSSVGVDGATNSTSIDAMDCTVNGVEDFVGKAEILIEDMSSKNLNFNELVEGSDIGVIQDGTVEVFVDSNGDKLAENSKLDGVMSSAVVGSSVMEEGAELKGEEAVEDIKNEVSNGEDSVTAVEAKEGAAVVDESAVLNVDSNQVNSKVVEPADFELVESDGMKSTTEGETLVEAINVYLSGPGVAVIRGSEENKDFEIEGVEVPVDGSVRLFNWSDQTCCIAEEAAGFKAVGVDNDFDKNIEPLSNHNVETIESELIGLKANDAGTGKDVNQDEGAVVAENVVESNCDDADKTLDLMKNENISEKKIVREADSEAEQNENTLNITVDGVELVSSKDVVDADGDVIQAVDYGAGSAHTNPAQEGKHLEIDGFFVNPPGDGLEDTISGRIHSSKSAEPSFILAPQVILDAEDEAKNNTDEDGGIVGSSSDEETDRMIFGSSEAAKQFIEELERGAGADSHLGAESSHDHSQGIDGQIVTDSDEDMNIDEEGDGKELFDSAALSALLKAATSAGSDSGSITITPQDGSRLFSAERPAGLGSSIRSLRPAPRTNRSNLFSPSSLTTGGESENNLSEEEKKKLEKVQLIRVKFLRLIQRLGLSPEESIAAQVLYRLALVAGRQTNQSFSVDAAKRTAMQLEAVGKDDLDFSVNILVLGKSGVGKSATINSILGEEKAIIDAFEPATTTVKEIGGMVDGVKIRIFDTPGLKSSVMEQAFNRGVLSSIKKFTKKNPPDIVLYVDRLDTQTRDLNDLPLLKAITSSLGASIWRSAIVTLTHAAAAPPDGPSGSPLSYEVFVSQRSRVVQQSIGQAVGDLRMMSPSLMNPVSLAENHPSCRKNREGQKVLPNGQSWRPQLLLLCYSMKLLSEVSSLSKPQDPFDHRKLFGFRVRSPPLPYMLSSMLQPRAHPKLATDQGGENGDSDVDLADLSDSDEEDEEVEYDQLPPFKPLRKSQIAKLSKEQRKAYFEEYDYRVKLLRKKQWREELKRMREIQKKGKDAANDYGYMGEDADQDINPAPIPVPLPDMALPPSFDNESPAYRYRFLEPTSQFLARPVLDNHGWDHDCGYDGVNLEHSLAIASQFPAAVALQITKDKKEFNIHLDSSVSAKHGENGSSMAGFDIQTIGCFGKAVGFDG</sequence>
<keyword evidence="9" id="KW-1002">Plastid outer membrane</keyword>
<feature type="region of interest" description="Disordered" evidence="17">
    <location>
        <begin position="1053"/>
        <end position="1088"/>
    </location>
</feature>
<feature type="region of interest" description="Disordered" evidence="17">
    <location>
        <begin position="661"/>
        <end position="680"/>
    </location>
</feature>
<comment type="subcellular location">
    <subcellularLocation>
        <location evidence="15">Plastid</location>
        <location evidence="15">Chloroplast outer membrane</location>
        <topology evidence="15">Single-pass membrane protein</topology>
    </subcellularLocation>
</comment>
<dbReference type="CDD" id="cd01853">
    <property type="entry name" value="Toc34_like"/>
    <property type="match status" value="1"/>
</dbReference>
<feature type="compositionally biased region" description="Polar residues" evidence="17">
    <location>
        <begin position="699"/>
        <end position="714"/>
    </location>
</feature>
<evidence type="ECO:0000313" key="19">
    <source>
        <dbReference type="EMBL" id="KAA8543112.1"/>
    </source>
</evidence>
<dbReference type="PROSITE" id="PS51720">
    <property type="entry name" value="G_AIG1"/>
    <property type="match status" value="1"/>
</dbReference>
<keyword evidence="10" id="KW-0460">Magnesium</keyword>
<dbReference type="Pfam" id="PF11886">
    <property type="entry name" value="TOC159_MAD"/>
    <property type="match status" value="1"/>
</dbReference>
<feature type="compositionally biased region" description="Polar residues" evidence="17">
    <location>
        <begin position="34"/>
        <end position="51"/>
    </location>
</feature>
<evidence type="ECO:0000256" key="10">
    <source>
        <dbReference type="ARBA" id="ARBA00022842"/>
    </source>
</evidence>
<reference evidence="19 20" key="1">
    <citation type="submission" date="2019-09" db="EMBL/GenBank/DDBJ databases">
        <title>A chromosome-level genome assembly of the Chinese tupelo Nyssa sinensis.</title>
        <authorList>
            <person name="Yang X."/>
            <person name="Kang M."/>
            <person name="Yang Y."/>
            <person name="Xiong H."/>
            <person name="Wang M."/>
            <person name="Zhang Z."/>
            <person name="Wang Z."/>
            <person name="Wu H."/>
            <person name="Ma T."/>
            <person name="Liu J."/>
            <person name="Xi Z."/>
        </authorList>
    </citation>
    <scope>NUCLEOTIDE SEQUENCE [LARGE SCALE GENOMIC DNA]</scope>
    <source>
        <strain evidence="19">J267</strain>
        <tissue evidence="19">Leaf</tissue>
    </source>
</reference>
<feature type="region of interest" description="Disordered" evidence="17">
    <location>
        <begin position="561"/>
        <end position="581"/>
    </location>
</feature>
<dbReference type="Pfam" id="PF04548">
    <property type="entry name" value="AIG1"/>
    <property type="match status" value="1"/>
</dbReference>
<feature type="compositionally biased region" description="Acidic residues" evidence="17">
    <location>
        <begin position="1064"/>
        <end position="1085"/>
    </location>
</feature>
<evidence type="ECO:0000313" key="20">
    <source>
        <dbReference type="Proteomes" id="UP000325577"/>
    </source>
</evidence>
<keyword evidence="20" id="KW-1185">Reference proteome</keyword>
<evidence type="ECO:0000256" key="12">
    <source>
        <dbReference type="ARBA" id="ARBA00022989"/>
    </source>
</evidence>
<organism evidence="19 20">
    <name type="scientific">Nyssa sinensis</name>
    <dbReference type="NCBI Taxonomy" id="561372"/>
    <lineage>
        <taxon>Eukaryota</taxon>
        <taxon>Viridiplantae</taxon>
        <taxon>Streptophyta</taxon>
        <taxon>Embryophyta</taxon>
        <taxon>Tracheophyta</taxon>
        <taxon>Spermatophyta</taxon>
        <taxon>Magnoliopsida</taxon>
        <taxon>eudicotyledons</taxon>
        <taxon>Gunneridae</taxon>
        <taxon>Pentapetalae</taxon>
        <taxon>asterids</taxon>
        <taxon>Cornales</taxon>
        <taxon>Nyssaceae</taxon>
        <taxon>Nyssa</taxon>
    </lineage>
</organism>
<dbReference type="SUPFAM" id="SSF52540">
    <property type="entry name" value="P-loop containing nucleoside triphosphate hydrolases"/>
    <property type="match status" value="1"/>
</dbReference>
<protein>
    <recommendedName>
        <fullName evidence="18">AIG1-type G domain-containing protein</fullName>
    </recommendedName>
</protein>
<dbReference type="InterPro" id="IPR045058">
    <property type="entry name" value="GIMA/IAN/Toc"/>
</dbReference>
<evidence type="ECO:0000256" key="3">
    <source>
        <dbReference type="ARBA" id="ARBA00022528"/>
    </source>
</evidence>
<keyword evidence="5" id="KW-0812">Transmembrane</keyword>
<dbReference type="GO" id="GO:0009707">
    <property type="term" value="C:chloroplast outer membrane"/>
    <property type="evidence" value="ECO:0007669"/>
    <property type="project" value="UniProtKB-SubCell"/>
</dbReference>
<evidence type="ECO:0000256" key="4">
    <source>
        <dbReference type="ARBA" id="ARBA00022640"/>
    </source>
</evidence>
<evidence type="ECO:0000256" key="6">
    <source>
        <dbReference type="ARBA" id="ARBA00022723"/>
    </source>
</evidence>